<dbReference type="InterPro" id="IPR020472">
    <property type="entry name" value="WD40_PAC1"/>
</dbReference>
<comment type="caution">
    <text evidence="12">The sequence shown here is derived from an EMBL/GenBank/DDBJ whole genome shotgun (WGS) entry which is preliminary data.</text>
</comment>
<dbReference type="PRINTS" id="PR00320">
    <property type="entry name" value="GPROTEINBRPT"/>
</dbReference>
<dbReference type="GO" id="GO:0002098">
    <property type="term" value="P:tRNA wobble uridine modification"/>
    <property type="evidence" value="ECO:0007669"/>
    <property type="project" value="InterPro"/>
</dbReference>
<keyword evidence="7 11" id="KW-0853">WD repeat</keyword>
<gene>
    <name evidence="12" type="primary">ELP2</name>
    <name evidence="12" type="ORF">Zm00014a_016833</name>
</gene>
<feature type="repeat" description="WD" evidence="11">
    <location>
        <begin position="608"/>
        <end position="642"/>
    </location>
</feature>
<dbReference type="SMART" id="SM00320">
    <property type="entry name" value="WD40"/>
    <property type="match status" value="9"/>
</dbReference>
<keyword evidence="6" id="KW-0963">Cytoplasm</keyword>
<dbReference type="GO" id="GO:0033588">
    <property type="term" value="C:elongator holoenzyme complex"/>
    <property type="evidence" value="ECO:0007669"/>
    <property type="project" value="InterPro"/>
</dbReference>
<evidence type="ECO:0000256" key="7">
    <source>
        <dbReference type="ARBA" id="ARBA00022574"/>
    </source>
</evidence>
<dbReference type="InterPro" id="IPR015943">
    <property type="entry name" value="WD40/YVTN_repeat-like_dom_sf"/>
</dbReference>
<evidence type="ECO:0000256" key="3">
    <source>
        <dbReference type="ARBA" id="ARBA00005043"/>
    </source>
</evidence>
<evidence type="ECO:0000256" key="10">
    <source>
        <dbReference type="ARBA" id="ARBA00023242"/>
    </source>
</evidence>
<comment type="subcellular location">
    <subcellularLocation>
        <location evidence="2">Cytoplasm</location>
    </subcellularLocation>
    <subcellularLocation>
        <location evidence="1">Nucleus</location>
    </subcellularLocation>
</comment>
<evidence type="ECO:0000256" key="11">
    <source>
        <dbReference type="PROSITE-ProRule" id="PRU00221"/>
    </source>
</evidence>
<dbReference type="PANTHER" id="PTHR44111">
    <property type="entry name" value="ELONGATOR COMPLEX PROTEIN 2"/>
    <property type="match status" value="1"/>
</dbReference>
<dbReference type="InterPro" id="IPR037289">
    <property type="entry name" value="Elp2"/>
</dbReference>
<sequence length="820" mass="90019">MSPAAGEQLSGAHREGRAVEARRVFIGAGCNRVVNNVSWGACGLVAFSTQNAVALFSPLFEVGRHTIYSQEVLTVLSWLGRLVLAKESVFTGKYLLDKLKKWTTTVSADAELFGLPFTPSLQWFHALQLPGMHKKGITCLAGRMVSDTIAIFASTSSDGIVVIWEMAIEPTTGGDCKVTCLHSLSVGLKPMVSLSLAVLPGQGGYLILAMGGLDHKIHIYCGDKAGKFIKACELKGHSDWIRSLDFSLPVMMDGERHNLFLVSSSQDRTIRIWKMTSEAAASGSSLQLRKETIEMTSYIEGPLFVAGSTSYQVSLESLLVGHEDWVYSVEWQPPTLLTGDEAHQPMSILSASMDKMMMIWRPEKTTGLWIDSVTVGELSHSALGFYGGLWQPDGRSILAHGYGGSFHMWRDVGLDSENWQPQIVPSGHFAPVSDLTWARSGQYLLSGSGNHRFVSGADEKVSRVFEAPLSFLKTLQQATLLKPDISEDFDNVQVLGANMSALGLSQKPIYTHGVKESSISNSNDGPDSMETIPDAVPTVFTEPPVEDQLAWNTLWPESHKLYGHGNELFSICCDYEGKLVASSCKAQSAAVAEIWLWEVGTWKAVARLQSHSLTVTQMEFSRNNAFLLSVSRDRHLSIFSIRKTEGGAEHRLVAKLEAHKRIIWACSWNPFGYEFATGSRDKSVKIWCVEDASSVKLLATLPQFRDSVTALAWMGRDRASNAGIVAAGMDNGLIELWSVSGGRASSGTQLSVACVLRFDPLLCHVSTVHRLRWRCSTDEKSTLELASCGADHTVRVFEVFIDIGHRWVVKLVLVAYDLSY</sequence>
<dbReference type="AlphaFoldDB" id="A0A317Y6R8"/>
<keyword evidence="9" id="KW-0677">Repeat</keyword>
<dbReference type="InterPro" id="IPR011047">
    <property type="entry name" value="Quinoprotein_ADH-like_sf"/>
</dbReference>
<evidence type="ECO:0000256" key="6">
    <source>
        <dbReference type="ARBA" id="ARBA00022490"/>
    </source>
</evidence>
<dbReference type="GO" id="GO:0005634">
    <property type="term" value="C:nucleus"/>
    <property type="evidence" value="ECO:0007669"/>
    <property type="project" value="UniProtKB-SubCell"/>
</dbReference>
<evidence type="ECO:0000256" key="8">
    <source>
        <dbReference type="ARBA" id="ARBA00022694"/>
    </source>
</evidence>
<accession>A0A317Y6R8</accession>
<protein>
    <recommendedName>
        <fullName evidence="5">Elongator complex protein 2</fullName>
    </recommendedName>
</protein>
<name>A0A317Y6R8_MAIZE</name>
<keyword evidence="10" id="KW-0539">Nucleus</keyword>
<dbReference type="PANTHER" id="PTHR44111:SF1">
    <property type="entry name" value="ELONGATOR COMPLEX PROTEIN 2"/>
    <property type="match status" value="1"/>
</dbReference>
<dbReference type="SUPFAM" id="SSF50998">
    <property type="entry name" value="Quinoprotein alcohol dehydrogenase-like"/>
    <property type="match status" value="1"/>
</dbReference>
<evidence type="ECO:0000256" key="5">
    <source>
        <dbReference type="ARBA" id="ARBA00020267"/>
    </source>
</evidence>
<keyword evidence="8" id="KW-0819">tRNA processing</keyword>
<proteinExistence type="inferred from homology"/>
<dbReference type="Gene3D" id="2.130.10.10">
    <property type="entry name" value="YVTN repeat-like/Quinoprotein amine dehydrogenase"/>
    <property type="match status" value="4"/>
</dbReference>
<dbReference type="Proteomes" id="UP000251960">
    <property type="component" value="Chromosome 1"/>
</dbReference>
<dbReference type="GO" id="GO:0005737">
    <property type="term" value="C:cytoplasm"/>
    <property type="evidence" value="ECO:0007669"/>
    <property type="project" value="UniProtKB-SubCell"/>
</dbReference>
<feature type="repeat" description="WD" evidence="11">
    <location>
        <begin position="234"/>
        <end position="283"/>
    </location>
</feature>
<evidence type="ECO:0000256" key="9">
    <source>
        <dbReference type="ARBA" id="ARBA00022737"/>
    </source>
</evidence>
<evidence type="ECO:0000256" key="4">
    <source>
        <dbReference type="ARBA" id="ARBA00005881"/>
    </source>
</evidence>
<evidence type="ECO:0000313" key="12">
    <source>
        <dbReference type="EMBL" id="PWZ53374.1"/>
    </source>
</evidence>
<dbReference type="EMBL" id="NCVQ01000001">
    <property type="protein sequence ID" value="PWZ53374.1"/>
    <property type="molecule type" value="Genomic_DNA"/>
</dbReference>
<comment type="similarity">
    <text evidence="4">Belongs to the WD repeat ELP2 family.</text>
</comment>
<dbReference type="SUPFAM" id="SSF50978">
    <property type="entry name" value="WD40 repeat-like"/>
    <property type="match status" value="1"/>
</dbReference>
<comment type="pathway">
    <text evidence="3">tRNA modification; 5-methoxycarbonylmethyl-2-thiouridine-tRNA biosynthesis.</text>
</comment>
<dbReference type="ExpressionAtlas" id="A0A317Y6R8">
    <property type="expression patterns" value="baseline and differential"/>
</dbReference>
<dbReference type="PROSITE" id="PS50294">
    <property type="entry name" value="WD_REPEATS_REGION"/>
    <property type="match status" value="1"/>
</dbReference>
<evidence type="ECO:0000256" key="1">
    <source>
        <dbReference type="ARBA" id="ARBA00004123"/>
    </source>
</evidence>
<dbReference type="Pfam" id="PF00400">
    <property type="entry name" value="WD40"/>
    <property type="match status" value="6"/>
</dbReference>
<reference evidence="12" key="1">
    <citation type="journal article" date="2018" name="Nat. Genet.">
        <title>Extensive intraspecific gene order and gene structural variations between Mo17 and other maize genomes.</title>
        <authorList>
            <person name="Sun S."/>
            <person name="Zhou Y."/>
            <person name="Chen J."/>
            <person name="Shi J."/>
            <person name="Zhao H."/>
            <person name="Zhao H."/>
            <person name="Song W."/>
            <person name="Zhang M."/>
            <person name="Cui Y."/>
            <person name="Dong X."/>
            <person name="Liu H."/>
            <person name="Ma X."/>
            <person name="Jiao Y."/>
            <person name="Wang B."/>
            <person name="Wei X."/>
            <person name="Stein J.C."/>
            <person name="Glaubitz J.C."/>
            <person name="Lu F."/>
            <person name="Yu G."/>
            <person name="Liang C."/>
            <person name="Fengler K."/>
            <person name="Li B."/>
            <person name="Rafalski A."/>
            <person name="Schnable P.S."/>
            <person name="Ware D.H."/>
            <person name="Buckler E.S."/>
            <person name="Lai J."/>
        </authorList>
    </citation>
    <scope>NUCLEOTIDE SEQUENCE [LARGE SCALE GENOMIC DNA]</scope>
    <source>
        <tissue evidence="12">Seedling</tissue>
    </source>
</reference>
<organism evidence="12">
    <name type="scientific">Zea mays</name>
    <name type="common">Maize</name>
    <dbReference type="NCBI Taxonomy" id="4577"/>
    <lineage>
        <taxon>Eukaryota</taxon>
        <taxon>Viridiplantae</taxon>
        <taxon>Streptophyta</taxon>
        <taxon>Embryophyta</taxon>
        <taxon>Tracheophyta</taxon>
        <taxon>Spermatophyta</taxon>
        <taxon>Magnoliopsida</taxon>
        <taxon>Liliopsida</taxon>
        <taxon>Poales</taxon>
        <taxon>Poaceae</taxon>
        <taxon>PACMAD clade</taxon>
        <taxon>Panicoideae</taxon>
        <taxon>Andropogonodae</taxon>
        <taxon>Andropogoneae</taxon>
        <taxon>Tripsacinae</taxon>
        <taxon>Zea</taxon>
    </lineage>
</organism>
<dbReference type="PROSITE" id="PS50082">
    <property type="entry name" value="WD_REPEATS_2"/>
    <property type="match status" value="3"/>
</dbReference>
<feature type="repeat" description="WD" evidence="11">
    <location>
        <begin position="656"/>
        <end position="697"/>
    </location>
</feature>
<dbReference type="InterPro" id="IPR036322">
    <property type="entry name" value="WD40_repeat_dom_sf"/>
</dbReference>
<dbReference type="InterPro" id="IPR001680">
    <property type="entry name" value="WD40_rpt"/>
</dbReference>
<evidence type="ECO:0000256" key="2">
    <source>
        <dbReference type="ARBA" id="ARBA00004496"/>
    </source>
</evidence>